<evidence type="ECO:0000313" key="3">
    <source>
        <dbReference type="Proteomes" id="UP001232117"/>
    </source>
</evidence>
<evidence type="ECO:0000256" key="1">
    <source>
        <dbReference type="SAM" id="Coils"/>
    </source>
</evidence>
<dbReference type="RefSeq" id="WP_264533466.1">
    <property type="nucleotide sequence ID" value="NZ_CP092332.1"/>
</dbReference>
<gene>
    <name evidence="2" type="ORF">MG292_06790</name>
</gene>
<accession>A0ABY8N2B9</accession>
<dbReference type="EMBL" id="CP092332">
    <property type="protein sequence ID" value="WGK93805.1"/>
    <property type="molecule type" value="Genomic_DNA"/>
</dbReference>
<keyword evidence="3" id="KW-1185">Reference proteome</keyword>
<feature type="coiled-coil region" evidence="1">
    <location>
        <begin position="102"/>
        <end position="129"/>
    </location>
</feature>
<reference evidence="2 3" key="1">
    <citation type="submission" date="2023-06" db="EMBL/GenBank/DDBJ databases">
        <title>Complete Genome Sequence of Flavobacterium keumense K3R-10.</title>
        <authorList>
            <person name="Jeong H."/>
            <person name="Jhang S.Y."/>
            <person name="Kim J.N."/>
        </authorList>
    </citation>
    <scope>NUCLEOTIDE SEQUENCE [LARGE SCALE GENOMIC DNA]</scope>
    <source>
        <strain evidence="2 3">K3R-10</strain>
    </source>
</reference>
<protein>
    <submittedName>
        <fullName evidence="2">Uncharacterized protein</fullName>
    </submittedName>
</protein>
<evidence type="ECO:0000313" key="2">
    <source>
        <dbReference type="EMBL" id="WGK93805.1"/>
    </source>
</evidence>
<dbReference type="Proteomes" id="UP001232117">
    <property type="component" value="Chromosome"/>
</dbReference>
<proteinExistence type="predicted"/>
<sequence length="188" mass="20578">MDTLKIIKLQEGLFKHTINNVDEQSFYSTTYVKLSIDNGTISINSGTFNRDFYLGRIELYDIDSTTPLVVTDMDDFTKKLANLGYPLFSSAAEKGLGKEETLQSVKNLLIQINSKLNQLKATVEEFTATAGQTVFNLAGLPIGDVAISINGTRVSSSSISVSAQQITYNPVNNGGYVLEANDVVIFDF</sequence>
<name>A0ABY8N2B9_9FLAO</name>
<keyword evidence="1" id="KW-0175">Coiled coil</keyword>
<organism evidence="2 3">
    <name type="scientific">Flavobacterium keumense</name>
    <dbReference type="NCBI Taxonomy" id="1306518"/>
    <lineage>
        <taxon>Bacteria</taxon>
        <taxon>Pseudomonadati</taxon>
        <taxon>Bacteroidota</taxon>
        <taxon>Flavobacteriia</taxon>
        <taxon>Flavobacteriales</taxon>
        <taxon>Flavobacteriaceae</taxon>
        <taxon>Flavobacterium</taxon>
    </lineage>
</organism>